<organism evidence="1 2">
    <name type="scientific">Hydnum rufescens UP504</name>
    <dbReference type="NCBI Taxonomy" id="1448309"/>
    <lineage>
        <taxon>Eukaryota</taxon>
        <taxon>Fungi</taxon>
        <taxon>Dikarya</taxon>
        <taxon>Basidiomycota</taxon>
        <taxon>Agaricomycotina</taxon>
        <taxon>Agaricomycetes</taxon>
        <taxon>Cantharellales</taxon>
        <taxon>Hydnaceae</taxon>
        <taxon>Hydnum</taxon>
    </lineage>
</organism>
<proteinExistence type="predicted"/>
<comment type="caution">
    <text evidence="1">The sequence shown here is derived from an EMBL/GenBank/DDBJ whole genome shotgun (WGS) entry which is preliminary data.</text>
</comment>
<evidence type="ECO:0000313" key="2">
    <source>
        <dbReference type="Proteomes" id="UP000886523"/>
    </source>
</evidence>
<keyword evidence="2" id="KW-1185">Reference proteome</keyword>
<protein>
    <submittedName>
        <fullName evidence="1">Uncharacterized protein</fullName>
    </submittedName>
</protein>
<dbReference type="EMBL" id="MU128916">
    <property type="protein sequence ID" value="KAF9519739.1"/>
    <property type="molecule type" value="Genomic_DNA"/>
</dbReference>
<gene>
    <name evidence="1" type="ORF">BS47DRAFT_1336853</name>
</gene>
<accession>A0A9P6B8J2</accession>
<dbReference type="AlphaFoldDB" id="A0A9P6B8J2"/>
<evidence type="ECO:0000313" key="1">
    <source>
        <dbReference type="EMBL" id="KAF9519739.1"/>
    </source>
</evidence>
<name>A0A9P6B8J2_9AGAM</name>
<dbReference type="Proteomes" id="UP000886523">
    <property type="component" value="Unassembled WGS sequence"/>
</dbReference>
<reference evidence="1" key="1">
    <citation type="journal article" date="2020" name="Nat. Commun.">
        <title>Large-scale genome sequencing of mycorrhizal fungi provides insights into the early evolution of symbiotic traits.</title>
        <authorList>
            <person name="Miyauchi S."/>
            <person name="Kiss E."/>
            <person name="Kuo A."/>
            <person name="Drula E."/>
            <person name="Kohler A."/>
            <person name="Sanchez-Garcia M."/>
            <person name="Morin E."/>
            <person name="Andreopoulos B."/>
            <person name="Barry K.W."/>
            <person name="Bonito G."/>
            <person name="Buee M."/>
            <person name="Carver A."/>
            <person name="Chen C."/>
            <person name="Cichocki N."/>
            <person name="Clum A."/>
            <person name="Culley D."/>
            <person name="Crous P.W."/>
            <person name="Fauchery L."/>
            <person name="Girlanda M."/>
            <person name="Hayes R.D."/>
            <person name="Keri Z."/>
            <person name="LaButti K."/>
            <person name="Lipzen A."/>
            <person name="Lombard V."/>
            <person name="Magnuson J."/>
            <person name="Maillard F."/>
            <person name="Murat C."/>
            <person name="Nolan M."/>
            <person name="Ohm R.A."/>
            <person name="Pangilinan J."/>
            <person name="Pereira M.F."/>
            <person name="Perotto S."/>
            <person name="Peter M."/>
            <person name="Pfister S."/>
            <person name="Riley R."/>
            <person name="Sitrit Y."/>
            <person name="Stielow J.B."/>
            <person name="Szollosi G."/>
            <person name="Zifcakova L."/>
            <person name="Stursova M."/>
            <person name="Spatafora J.W."/>
            <person name="Tedersoo L."/>
            <person name="Vaario L.M."/>
            <person name="Yamada A."/>
            <person name="Yan M."/>
            <person name="Wang P."/>
            <person name="Xu J."/>
            <person name="Bruns T."/>
            <person name="Baldrian P."/>
            <person name="Vilgalys R."/>
            <person name="Dunand C."/>
            <person name="Henrissat B."/>
            <person name="Grigoriev I.V."/>
            <person name="Hibbett D."/>
            <person name="Nagy L.G."/>
            <person name="Martin F.M."/>
        </authorList>
    </citation>
    <scope>NUCLEOTIDE SEQUENCE</scope>
    <source>
        <strain evidence="1">UP504</strain>
    </source>
</reference>
<sequence length="91" mass="10321">MQHWRKSQTFGRMKKEGYCACRYLACCLRLRLNAVAKLCLSGKVAVIPAHTACWEDVGDFGSLSEFFARNITKPILGNPRDASVEWVFHTN</sequence>